<reference evidence="2 3" key="1">
    <citation type="journal article" date="2015" name="Sci. Rep.">
        <title>Chromosome-level genome map provides insights into diverse defense mechanisms in the medicinal fungus Ganoderma sinense.</title>
        <authorList>
            <person name="Zhu Y."/>
            <person name="Xu J."/>
            <person name="Sun C."/>
            <person name="Zhou S."/>
            <person name="Xu H."/>
            <person name="Nelson D.R."/>
            <person name="Qian J."/>
            <person name="Song J."/>
            <person name="Luo H."/>
            <person name="Xiang L."/>
            <person name="Li Y."/>
            <person name="Xu Z."/>
            <person name="Ji A."/>
            <person name="Wang L."/>
            <person name="Lu S."/>
            <person name="Hayward A."/>
            <person name="Sun W."/>
            <person name="Li X."/>
            <person name="Schwartz D.C."/>
            <person name="Wang Y."/>
            <person name="Chen S."/>
        </authorList>
    </citation>
    <scope>NUCLEOTIDE SEQUENCE [LARGE SCALE GENOMIC DNA]</scope>
    <source>
        <strain evidence="2 3">ZZ0214-1</strain>
    </source>
</reference>
<dbReference type="OrthoDB" id="630895at2759"/>
<evidence type="ECO:0000256" key="1">
    <source>
        <dbReference type="SAM" id="MobiDB-lite"/>
    </source>
</evidence>
<feature type="region of interest" description="Disordered" evidence="1">
    <location>
        <begin position="199"/>
        <end position="221"/>
    </location>
</feature>
<evidence type="ECO:0000313" key="3">
    <source>
        <dbReference type="Proteomes" id="UP000230002"/>
    </source>
</evidence>
<dbReference type="Proteomes" id="UP000230002">
    <property type="component" value="Unassembled WGS sequence"/>
</dbReference>
<accession>A0A2G8SDK1</accession>
<keyword evidence="3" id="KW-1185">Reference proteome</keyword>
<feature type="region of interest" description="Disordered" evidence="1">
    <location>
        <begin position="1"/>
        <end position="20"/>
    </location>
</feature>
<evidence type="ECO:0000313" key="2">
    <source>
        <dbReference type="EMBL" id="PIL31832.1"/>
    </source>
</evidence>
<name>A0A2G8SDK1_9APHY</name>
<gene>
    <name evidence="2" type="ORF">GSI_06536</name>
</gene>
<protein>
    <recommendedName>
        <fullName evidence="4">N-acetyltransferase domain-containing protein</fullName>
    </recommendedName>
</protein>
<dbReference type="EMBL" id="AYKW01000012">
    <property type="protein sequence ID" value="PIL31832.1"/>
    <property type="molecule type" value="Genomic_DNA"/>
</dbReference>
<proteinExistence type="predicted"/>
<evidence type="ECO:0008006" key="4">
    <source>
        <dbReference type="Google" id="ProtNLM"/>
    </source>
</evidence>
<organism evidence="2 3">
    <name type="scientific">Ganoderma sinense ZZ0214-1</name>
    <dbReference type="NCBI Taxonomy" id="1077348"/>
    <lineage>
        <taxon>Eukaryota</taxon>
        <taxon>Fungi</taxon>
        <taxon>Dikarya</taxon>
        <taxon>Basidiomycota</taxon>
        <taxon>Agaricomycotina</taxon>
        <taxon>Agaricomycetes</taxon>
        <taxon>Polyporales</taxon>
        <taxon>Polyporaceae</taxon>
        <taxon>Ganoderma</taxon>
    </lineage>
</organism>
<comment type="caution">
    <text evidence="2">The sequence shown here is derived from an EMBL/GenBank/DDBJ whole genome shotgun (WGS) entry which is preliminary data.</text>
</comment>
<sequence>MSFSQFHPLGQHPHTGEPYIRLPAPFDRVIITPPRQGDIPRIVTILNDYPVKRWLDGPPFPYLDIHAEEWVTKNQEHSDTIMRELRVADEEQPKGPVVAVSGCPVGCLRGVEEDGTEVFLGAIEFSRCGFPDLLNQQEQERMVSSNDGRKRGDPDIVWCIGCECISNTHLGTLSWSSYTTSRLSRRAGAQSRADELRCANSGRDMGGAADGSKTNTGRDDYWESGEHTCVGEVGISDSKHCEEAESDECRRAD</sequence>
<dbReference type="Gene3D" id="3.40.630.30">
    <property type="match status" value="1"/>
</dbReference>
<dbReference type="AlphaFoldDB" id="A0A2G8SDK1"/>
<dbReference type="STRING" id="1077348.A0A2G8SDK1"/>